<organism evidence="2 3">
    <name type="scientific">Phocaeicola coprocola CAG:162</name>
    <dbReference type="NCBI Taxonomy" id="1263040"/>
    <lineage>
        <taxon>Bacteria</taxon>
        <taxon>Pseudomonadati</taxon>
        <taxon>Bacteroidota</taxon>
        <taxon>Bacteroidia</taxon>
        <taxon>Bacteroidales</taxon>
        <taxon>Bacteroidaceae</taxon>
        <taxon>Phocaeicola</taxon>
    </lineage>
</organism>
<sequence>MAGVKKYTTHQVIDGVSFADVLKSPEKTKDRVLIWHFPNLWGESQNKEEGYGAYSAILKGDYHLIYTWETRQLRLYDVKKDIGEQNDLSQTMPDKVKELAAELSDYLRERDAQRPSLKSTGEVIPFPDEQ</sequence>
<comment type="caution">
    <text evidence="2">The sequence shown here is derived from an EMBL/GenBank/DDBJ whole genome shotgun (WGS) entry which is preliminary data.</text>
</comment>
<dbReference type="SUPFAM" id="SSF53649">
    <property type="entry name" value="Alkaline phosphatase-like"/>
    <property type="match status" value="1"/>
</dbReference>
<dbReference type="AlphaFoldDB" id="R6D012"/>
<proteinExistence type="predicted"/>
<evidence type="ECO:0000256" key="1">
    <source>
        <dbReference type="SAM" id="MobiDB-lite"/>
    </source>
</evidence>
<name>R6D012_9BACT</name>
<dbReference type="EMBL" id="CBCJ010000121">
    <property type="protein sequence ID" value="CDA70987.1"/>
    <property type="molecule type" value="Genomic_DNA"/>
</dbReference>
<reference evidence="2" key="1">
    <citation type="submission" date="2012-11" db="EMBL/GenBank/DDBJ databases">
        <title>Dependencies among metagenomic species, viruses, plasmids and units of genetic variation.</title>
        <authorList>
            <person name="Nielsen H.B."/>
            <person name="Almeida M."/>
            <person name="Juncker A.S."/>
            <person name="Rasmussen S."/>
            <person name="Li J."/>
            <person name="Sunagawa S."/>
            <person name="Plichta D."/>
            <person name="Gautier L."/>
            <person name="Le Chatelier E."/>
            <person name="Peletier E."/>
            <person name="Bonde I."/>
            <person name="Nielsen T."/>
            <person name="Manichanh C."/>
            <person name="Arumugam M."/>
            <person name="Batto J."/>
            <person name="Santos M.B.Q.D."/>
            <person name="Blom N."/>
            <person name="Borruel N."/>
            <person name="Burgdorf K.S."/>
            <person name="Boumezbeur F."/>
            <person name="Casellas F."/>
            <person name="Dore J."/>
            <person name="Guarner F."/>
            <person name="Hansen T."/>
            <person name="Hildebrand F."/>
            <person name="Kaas R.S."/>
            <person name="Kennedy S."/>
            <person name="Kristiansen K."/>
            <person name="Kultima J.R."/>
            <person name="Leonard P."/>
            <person name="Levenez F."/>
            <person name="Lund O."/>
            <person name="Moumen B."/>
            <person name="Le Paslier D."/>
            <person name="Pons N."/>
            <person name="Pedersen O."/>
            <person name="Prifti E."/>
            <person name="Qin J."/>
            <person name="Raes J."/>
            <person name="Tap J."/>
            <person name="Tims S."/>
            <person name="Ussery D.W."/>
            <person name="Yamada T."/>
            <person name="MetaHit consortium"/>
            <person name="Renault P."/>
            <person name="Sicheritz-Ponten T."/>
            <person name="Bork P."/>
            <person name="Wang J."/>
            <person name="Brunak S."/>
            <person name="Ehrlich S.D."/>
        </authorList>
    </citation>
    <scope>NUCLEOTIDE SEQUENCE [LARGE SCALE GENOMIC DNA]</scope>
</reference>
<accession>R6D012</accession>
<evidence type="ECO:0000313" key="3">
    <source>
        <dbReference type="Proteomes" id="UP000018362"/>
    </source>
</evidence>
<protein>
    <submittedName>
        <fullName evidence="2">Arylsulfatase</fullName>
    </submittedName>
</protein>
<dbReference type="Proteomes" id="UP000018362">
    <property type="component" value="Unassembled WGS sequence"/>
</dbReference>
<dbReference type="Gene3D" id="3.40.720.10">
    <property type="entry name" value="Alkaline Phosphatase, subunit A"/>
    <property type="match status" value="1"/>
</dbReference>
<feature type="region of interest" description="Disordered" evidence="1">
    <location>
        <begin position="111"/>
        <end position="130"/>
    </location>
</feature>
<evidence type="ECO:0000313" key="2">
    <source>
        <dbReference type="EMBL" id="CDA70987.1"/>
    </source>
</evidence>
<dbReference type="InterPro" id="IPR017850">
    <property type="entry name" value="Alkaline_phosphatase_core_sf"/>
</dbReference>
<gene>
    <name evidence="2" type="ORF">BN509_01968</name>
</gene>